<dbReference type="AlphaFoldDB" id="A0A8S4RHI2"/>
<gene>
    <name evidence="1" type="primary">jg16955</name>
    <name evidence="1" type="ORF">PAEG_LOCUS14067</name>
</gene>
<protein>
    <submittedName>
        <fullName evidence="1">Jg16955 protein</fullName>
    </submittedName>
</protein>
<evidence type="ECO:0000313" key="2">
    <source>
        <dbReference type="Proteomes" id="UP000838756"/>
    </source>
</evidence>
<dbReference type="Proteomes" id="UP000838756">
    <property type="component" value="Unassembled WGS sequence"/>
</dbReference>
<accession>A0A8S4RHI2</accession>
<dbReference type="EMBL" id="CAKXAJ010025218">
    <property type="protein sequence ID" value="CAH2236715.1"/>
    <property type="molecule type" value="Genomic_DNA"/>
</dbReference>
<reference evidence="1" key="1">
    <citation type="submission" date="2022-03" db="EMBL/GenBank/DDBJ databases">
        <authorList>
            <person name="Lindestad O."/>
        </authorList>
    </citation>
    <scope>NUCLEOTIDE SEQUENCE</scope>
</reference>
<name>A0A8S4RHI2_9NEOP</name>
<comment type="caution">
    <text evidence="1">The sequence shown here is derived from an EMBL/GenBank/DDBJ whole genome shotgun (WGS) entry which is preliminary data.</text>
</comment>
<dbReference type="OrthoDB" id="407509at2759"/>
<sequence length="110" mass="12671">MISWEALATKYGYLYNCNTPNSRRTRVTDIAQRVAKLKWQCAGHIVRRKDRRWGPKVLEWQPRAGKRSVGRPLTDIPQLGTSCHSTRRILRACGCGPMRFGELVYVVIIE</sequence>
<keyword evidence="2" id="KW-1185">Reference proteome</keyword>
<proteinExistence type="predicted"/>
<evidence type="ECO:0000313" key="1">
    <source>
        <dbReference type="EMBL" id="CAH2236715.1"/>
    </source>
</evidence>
<organism evidence="1 2">
    <name type="scientific">Pararge aegeria aegeria</name>
    <dbReference type="NCBI Taxonomy" id="348720"/>
    <lineage>
        <taxon>Eukaryota</taxon>
        <taxon>Metazoa</taxon>
        <taxon>Ecdysozoa</taxon>
        <taxon>Arthropoda</taxon>
        <taxon>Hexapoda</taxon>
        <taxon>Insecta</taxon>
        <taxon>Pterygota</taxon>
        <taxon>Neoptera</taxon>
        <taxon>Endopterygota</taxon>
        <taxon>Lepidoptera</taxon>
        <taxon>Glossata</taxon>
        <taxon>Ditrysia</taxon>
        <taxon>Papilionoidea</taxon>
        <taxon>Nymphalidae</taxon>
        <taxon>Satyrinae</taxon>
        <taxon>Satyrini</taxon>
        <taxon>Parargina</taxon>
        <taxon>Pararge</taxon>
    </lineage>
</organism>